<dbReference type="SUPFAM" id="SSF53649">
    <property type="entry name" value="Alkaline phosphatase-like"/>
    <property type="match status" value="1"/>
</dbReference>
<organism evidence="8 9">
    <name type="scientific">Victivallis vadensis</name>
    <dbReference type="NCBI Taxonomy" id="172901"/>
    <lineage>
        <taxon>Bacteria</taxon>
        <taxon>Pseudomonadati</taxon>
        <taxon>Lentisphaerota</taxon>
        <taxon>Lentisphaeria</taxon>
        <taxon>Victivallales</taxon>
        <taxon>Victivallaceae</taxon>
        <taxon>Victivallis</taxon>
    </lineage>
</organism>
<dbReference type="InterPro" id="IPR000917">
    <property type="entry name" value="Sulfatase_N"/>
</dbReference>
<evidence type="ECO:0000259" key="7">
    <source>
        <dbReference type="Pfam" id="PF00884"/>
    </source>
</evidence>
<dbReference type="CDD" id="cd16015">
    <property type="entry name" value="LTA_synthase"/>
    <property type="match status" value="1"/>
</dbReference>
<dbReference type="PANTHER" id="PTHR47371:SF3">
    <property type="entry name" value="PHOSPHOGLYCEROL TRANSFERASE I"/>
    <property type="match status" value="1"/>
</dbReference>
<evidence type="ECO:0000313" key="8">
    <source>
        <dbReference type="EMBL" id="PVY44508.1"/>
    </source>
</evidence>
<gene>
    <name evidence="8" type="ORF">C8D82_10625</name>
</gene>
<dbReference type="PROSITE" id="PS51257">
    <property type="entry name" value="PROKAR_LIPOPROTEIN"/>
    <property type="match status" value="1"/>
</dbReference>
<dbReference type="PANTHER" id="PTHR47371">
    <property type="entry name" value="LIPOTEICHOIC ACID SYNTHASE"/>
    <property type="match status" value="1"/>
</dbReference>
<dbReference type="Proteomes" id="UP000245959">
    <property type="component" value="Unassembled WGS sequence"/>
</dbReference>
<evidence type="ECO:0000256" key="6">
    <source>
        <dbReference type="SAM" id="Phobius"/>
    </source>
</evidence>
<dbReference type="InterPro" id="IPR017850">
    <property type="entry name" value="Alkaline_phosphatase_core_sf"/>
</dbReference>
<name>A0A2U1B7A4_9BACT</name>
<evidence type="ECO:0000313" key="9">
    <source>
        <dbReference type="Proteomes" id="UP000245959"/>
    </source>
</evidence>
<evidence type="ECO:0000256" key="5">
    <source>
        <dbReference type="ARBA" id="ARBA00023136"/>
    </source>
</evidence>
<dbReference type="GO" id="GO:0005886">
    <property type="term" value="C:plasma membrane"/>
    <property type="evidence" value="ECO:0007669"/>
    <property type="project" value="UniProtKB-SubCell"/>
</dbReference>
<keyword evidence="3 6" id="KW-0812">Transmembrane</keyword>
<evidence type="ECO:0000256" key="1">
    <source>
        <dbReference type="ARBA" id="ARBA00004651"/>
    </source>
</evidence>
<feature type="transmembrane region" description="Helical" evidence="6">
    <location>
        <begin position="149"/>
        <end position="168"/>
    </location>
</feature>
<dbReference type="AlphaFoldDB" id="A0A2U1B7A4"/>
<proteinExistence type="predicted"/>
<feature type="domain" description="Sulfatase N-terminal" evidence="7">
    <location>
        <begin position="212"/>
        <end position="489"/>
    </location>
</feature>
<feature type="transmembrane region" description="Helical" evidence="6">
    <location>
        <begin position="112"/>
        <end position="137"/>
    </location>
</feature>
<protein>
    <submittedName>
        <fullName evidence="8">Phosphoglycerol transferase MdoB-like AlkP superfamily enzyme</fullName>
    </submittedName>
</protein>
<keyword evidence="9" id="KW-1185">Reference proteome</keyword>
<keyword evidence="2" id="KW-1003">Cell membrane</keyword>
<keyword evidence="4 6" id="KW-1133">Transmembrane helix</keyword>
<sequence>MKSWLTKVDGIWQLLLTLFVFGIFSLMSSCLRPSYWDITPYRLLGALGMGLCVYGLYLSPLKQGFRICVTMSLFFLLLLVELAEFCCYWATGNEISVEVLCNVNFTNLGMGIILYPWEIVGGMFVWFAMIAAFFFVFRRKPKGAVPKATWLLLLLLGGGLTASCSSLPKLGRLYPNLCRFGKIRNFDLQFYRNCGIKLGNVTREQVVATPGKNLVFIYMESFERTYLDEKLFPGAAPNLQALRQQALNFDCISNAWNANLSFGGMYASFTGSVLTPRHLPAGLNSGINMGFGSRMASFPWILHQAGYRQMFILGPEVEFAGVNVLLEREGFDEMISCGTRGESPRHWGCYDRELFEYAFDKYRQLIAGKQPFHLMLFTIDTHAPNGFVDPESIPFEQGTGQPDLLKAIHKTDYEVSRFIRRLQETPGWENTCVILASDHLAPPNTLTDRLEKSPRRYHLNMVLNSGKTGVVTTPGKTFDIAPTVLELLQVRHNYLFPIGESLLGQPDPRRLAEHEDFKNAIDSYTMMRSDIAISDHPTIAVQTRPLLGISVDGMLLPLFVGNGIQRLPAPNECIWITISPNKKQISHQLITNGADMLASVRQKKSYDIHIVLCHKSELQKTEKTTEKTMWLLGVGQMKNWNWTSGDRPEQLSVNWNNGTSPNWFGRKKHELRQEP</sequence>
<dbReference type="Gene3D" id="3.40.720.10">
    <property type="entry name" value="Alkaline Phosphatase, subunit A"/>
    <property type="match status" value="1"/>
</dbReference>
<evidence type="ECO:0000256" key="4">
    <source>
        <dbReference type="ARBA" id="ARBA00022989"/>
    </source>
</evidence>
<dbReference type="GeneID" id="78294462"/>
<comment type="subcellular location">
    <subcellularLocation>
        <location evidence="1">Cell membrane</location>
        <topology evidence="1">Multi-pass membrane protein</topology>
    </subcellularLocation>
</comment>
<evidence type="ECO:0000256" key="3">
    <source>
        <dbReference type="ARBA" id="ARBA00022692"/>
    </source>
</evidence>
<dbReference type="InterPro" id="IPR050448">
    <property type="entry name" value="OpgB/LTA_synthase_biosynth"/>
</dbReference>
<dbReference type="Pfam" id="PF00884">
    <property type="entry name" value="Sulfatase"/>
    <property type="match status" value="1"/>
</dbReference>
<keyword evidence="5 6" id="KW-0472">Membrane</keyword>
<comment type="caution">
    <text evidence="8">The sequence shown here is derived from an EMBL/GenBank/DDBJ whole genome shotgun (WGS) entry which is preliminary data.</text>
</comment>
<evidence type="ECO:0000256" key="2">
    <source>
        <dbReference type="ARBA" id="ARBA00022475"/>
    </source>
</evidence>
<dbReference type="GO" id="GO:0016740">
    <property type="term" value="F:transferase activity"/>
    <property type="evidence" value="ECO:0007669"/>
    <property type="project" value="UniProtKB-KW"/>
</dbReference>
<accession>A0A2U1B7A4</accession>
<dbReference type="EMBL" id="QEKH01000006">
    <property type="protein sequence ID" value="PVY44508.1"/>
    <property type="molecule type" value="Genomic_DNA"/>
</dbReference>
<feature type="transmembrane region" description="Helical" evidence="6">
    <location>
        <begin position="73"/>
        <end position="92"/>
    </location>
</feature>
<feature type="transmembrane region" description="Helical" evidence="6">
    <location>
        <begin position="12"/>
        <end position="35"/>
    </location>
</feature>
<dbReference type="OrthoDB" id="9760224at2"/>
<feature type="transmembrane region" description="Helical" evidence="6">
    <location>
        <begin position="41"/>
        <end position="61"/>
    </location>
</feature>
<keyword evidence="8" id="KW-0808">Transferase</keyword>
<dbReference type="RefSeq" id="WP_116883143.1">
    <property type="nucleotide sequence ID" value="NZ_CABMMC010000114.1"/>
</dbReference>
<reference evidence="8 9" key="1">
    <citation type="submission" date="2018-04" db="EMBL/GenBank/DDBJ databases">
        <title>Genomic Encyclopedia of Type Strains, Phase IV (KMG-IV): sequencing the most valuable type-strain genomes for metagenomic binning, comparative biology and taxonomic classification.</title>
        <authorList>
            <person name="Goeker M."/>
        </authorList>
    </citation>
    <scope>NUCLEOTIDE SEQUENCE [LARGE SCALE GENOMIC DNA]</scope>
    <source>
        <strain evidence="8 9">DSM 14823</strain>
    </source>
</reference>